<comment type="caution">
    <text evidence="3">The sequence shown here is derived from an EMBL/GenBank/DDBJ whole genome shotgun (WGS) entry which is preliminary data.</text>
</comment>
<accession>A0ABW4T878</accession>
<proteinExistence type="predicted"/>
<feature type="signal peptide" evidence="2">
    <location>
        <begin position="1"/>
        <end position="33"/>
    </location>
</feature>
<feature type="region of interest" description="Disordered" evidence="1">
    <location>
        <begin position="78"/>
        <end position="118"/>
    </location>
</feature>
<organism evidence="3 4">
    <name type="scientific">Nonomuraea mangrovi</name>
    <dbReference type="NCBI Taxonomy" id="2316207"/>
    <lineage>
        <taxon>Bacteria</taxon>
        <taxon>Bacillati</taxon>
        <taxon>Actinomycetota</taxon>
        <taxon>Actinomycetes</taxon>
        <taxon>Streptosporangiales</taxon>
        <taxon>Streptosporangiaceae</taxon>
        <taxon>Nonomuraea</taxon>
    </lineage>
</organism>
<sequence length="118" mass="12149">MVTWGNRGSAALTAAVGLLLLALAMVACTPTWAGDVHGRQSSATDVVTPGSEVSMLSTLPPPSVRIPEHLHRLWPAGHRSEAAPETPDLAWPPAGSAAIIGPQQPGHRTAGSRSPPLV</sequence>
<gene>
    <name evidence="3" type="ORF">ACFSKW_42650</name>
</gene>
<dbReference type="EMBL" id="JBHUFV010000061">
    <property type="protein sequence ID" value="MFD1938198.1"/>
    <property type="molecule type" value="Genomic_DNA"/>
</dbReference>
<protein>
    <recommendedName>
        <fullName evidence="5">Secreted protein</fullName>
    </recommendedName>
</protein>
<keyword evidence="2" id="KW-0732">Signal</keyword>
<evidence type="ECO:0000313" key="3">
    <source>
        <dbReference type="EMBL" id="MFD1938198.1"/>
    </source>
</evidence>
<dbReference type="RefSeq" id="WP_379580045.1">
    <property type="nucleotide sequence ID" value="NZ_JBHUFV010000061.1"/>
</dbReference>
<evidence type="ECO:0000256" key="1">
    <source>
        <dbReference type="SAM" id="MobiDB-lite"/>
    </source>
</evidence>
<name>A0ABW4T878_9ACTN</name>
<evidence type="ECO:0008006" key="5">
    <source>
        <dbReference type="Google" id="ProtNLM"/>
    </source>
</evidence>
<dbReference type="PROSITE" id="PS51257">
    <property type="entry name" value="PROKAR_LIPOPROTEIN"/>
    <property type="match status" value="1"/>
</dbReference>
<feature type="region of interest" description="Disordered" evidence="1">
    <location>
        <begin position="34"/>
        <end position="61"/>
    </location>
</feature>
<keyword evidence="4" id="KW-1185">Reference proteome</keyword>
<evidence type="ECO:0000256" key="2">
    <source>
        <dbReference type="SAM" id="SignalP"/>
    </source>
</evidence>
<evidence type="ECO:0000313" key="4">
    <source>
        <dbReference type="Proteomes" id="UP001597368"/>
    </source>
</evidence>
<feature type="chain" id="PRO_5045458359" description="Secreted protein" evidence="2">
    <location>
        <begin position="34"/>
        <end position="118"/>
    </location>
</feature>
<dbReference type="Proteomes" id="UP001597368">
    <property type="component" value="Unassembled WGS sequence"/>
</dbReference>
<reference evidence="4" key="1">
    <citation type="journal article" date="2019" name="Int. J. Syst. Evol. Microbiol.">
        <title>The Global Catalogue of Microorganisms (GCM) 10K type strain sequencing project: providing services to taxonomists for standard genome sequencing and annotation.</title>
        <authorList>
            <consortium name="The Broad Institute Genomics Platform"/>
            <consortium name="The Broad Institute Genome Sequencing Center for Infectious Disease"/>
            <person name="Wu L."/>
            <person name="Ma J."/>
        </authorList>
    </citation>
    <scope>NUCLEOTIDE SEQUENCE [LARGE SCALE GENOMIC DNA]</scope>
    <source>
        <strain evidence="4">ICMP 6774ER</strain>
    </source>
</reference>